<evidence type="ECO:0000313" key="3">
    <source>
        <dbReference type="Proteomes" id="UP000033682"/>
    </source>
</evidence>
<keyword evidence="2" id="KW-0449">Lipoprotein</keyword>
<dbReference type="HOGENOM" id="CLU_942641_0_0_9"/>
<reference evidence="2 3" key="1">
    <citation type="submission" date="2015-01" db="EMBL/GenBank/DDBJ databases">
        <title>Comparative genomics of the lactic acid bacteria isolated from the honey bee gut.</title>
        <authorList>
            <person name="Ellegaard K.M."/>
            <person name="Tamarit D."/>
            <person name="Javelind E."/>
            <person name="Olofsson T."/>
            <person name="Andersson S.G."/>
            <person name="Vasquez A."/>
        </authorList>
    </citation>
    <scope>NUCLEOTIDE SEQUENCE [LARGE SCALE GENOMIC DNA]</scope>
    <source>
        <strain evidence="2 3">Hma11</strain>
    </source>
</reference>
<dbReference type="RefSeq" id="WP_046307838.1">
    <property type="nucleotide sequence ID" value="NZ_CAMKYX010000002.1"/>
</dbReference>
<gene>
    <name evidence="2" type="ORF">JF72_12830</name>
</gene>
<accession>A0A0F4LRS0</accession>
<proteinExistence type="predicted"/>
<comment type="caution">
    <text evidence="2">The sequence shown here is derived from an EMBL/GenBank/DDBJ whole genome shotgun (WGS) entry which is preliminary data.</text>
</comment>
<organism evidence="2 3">
    <name type="scientific">Lactobacillus apis</name>
    <dbReference type="NCBI Taxonomy" id="303541"/>
    <lineage>
        <taxon>Bacteria</taxon>
        <taxon>Bacillati</taxon>
        <taxon>Bacillota</taxon>
        <taxon>Bacilli</taxon>
        <taxon>Lactobacillales</taxon>
        <taxon>Lactobacillaceae</taxon>
        <taxon>Lactobacillus</taxon>
    </lineage>
</organism>
<evidence type="ECO:0000256" key="1">
    <source>
        <dbReference type="SAM" id="MobiDB-lite"/>
    </source>
</evidence>
<feature type="compositionally biased region" description="Basic and acidic residues" evidence="1">
    <location>
        <begin position="185"/>
        <end position="198"/>
    </location>
</feature>
<dbReference type="Gene3D" id="1.25.40.10">
    <property type="entry name" value="Tetratricopeptide repeat domain"/>
    <property type="match status" value="1"/>
</dbReference>
<evidence type="ECO:0000313" key="2">
    <source>
        <dbReference type="EMBL" id="KJY60336.1"/>
    </source>
</evidence>
<sequence length="290" mass="31720">MKKSTIWTIAAVVIIALGGGVFYATQKSNSNQVDASYNSAIQSGKEAVKDKNYARASNAFDKALSIKKTDQAQAYKEQADNMTAAIKATKDGEYDDALAKTNDVVKQSNGYSVLVSHGKKLTKTIKDVQDNYEHEIKPIFAAAKQNEDDKQYDQAADQYQKVLDLPYIDGKYYTKYKKQASAGLDKNKQAAKDNKNEAESSSNSSSTSANSNGSDTGNAGKTGEGSMGDHKVHGQTVTNDQIAQLRKRVTKLGYEGMAWSPQDLIDLYRKSGRANPDQITKNDVQSYLKP</sequence>
<dbReference type="Proteomes" id="UP000033682">
    <property type="component" value="Unassembled WGS sequence"/>
</dbReference>
<dbReference type="STRING" id="303541.JF72_12830"/>
<dbReference type="InterPro" id="IPR011990">
    <property type="entry name" value="TPR-like_helical_dom_sf"/>
</dbReference>
<keyword evidence="3" id="KW-1185">Reference proteome</keyword>
<name>A0A0F4LRS0_9LACO</name>
<dbReference type="EMBL" id="JXLG01000009">
    <property type="protein sequence ID" value="KJY60336.1"/>
    <property type="molecule type" value="Genomic_DNA"/>
</dbReference>
<dbReference type="PATRIC" id="fig|303541.3.peg.1451"/>
<dbReference type="AlphaFoldDB" id="A0A0F4LRS0"/>
<feature type="region of interest" description="Disordered" evidence="1">
    <location>
        <begin position="184"/>
        <end position="240"/>
    </location>
</feature>
<feature type="compositionally biased region" description="Low complexity" evidence="1">
    <location>
        <begin position="199"/>
        <end position="218"/>
    </location>
</feature>
<protein>
    <submittedName>
        <fullName evidence="2">Lipoprotein</fullName>
    </submittedName>
</protein>